<proteinExistence type="predicted"/>
<feature type="non-terminal residue" evidence="2">
    <location>
        <position position="1"/>
    </location>
</feature>
<feature type="compositionally biased region" description="Low complexity" evidence="1">
    <location>
        <begin position="21"/>
        <end position="42"/>
    </location>
</feature>
<comment type="caution">
    <text evidence="2">The sequence shown here is derived from an EMBL/GenBank/DDBJ whole genome shotgun (WGS) entry which is preliminary data.</text>
</comment>
<dbReference type="Proteomes" id="UP000681720">
    <property type="component" value="Unassembled WGS sequence"/>
</dbReference>
<name>A0A8S3JE19_9BILA</name>
<reference evidence="2" key="1">
    <citation type="submission" date="2021-02" db="EMBL/GenBank/DDBJ databases">
        <authorList>
            <person name="Nowell W R."/>
        </authorList>
    </citation>
    <scope>NUCLEOTIDE SEQUENCE</scope>
</reference>
<evidence type="ECO:0000256" key="1">
    <source>
        <dbReference type="SAM" id="MobiDB-lite"/>
    </source>
</evidence>
<protein>
    <submittedName>
        <fullName evidence="2">Uncharacterized protein</fullName>
    </submittedName>
</protein>
<gene>
    <name evidence="2" type="ORF">GIL414_LOCUS82099</name>
</gene>
<dbReference type="AlphaFoldDB" id="A0A8S3JE19"/>
<organism evidence="2 3">
    <name type="scientific">Rotaria magnacalcarata</name>
    <dbReference type="NCBI Taxonomy" id="392030"/>
    <lineage>
        <taxon>Eukaryota</taxon>
        <taxon>Metazoa</taxon>
        <taxon>Spiralia</taxon>
        <taxon>Gnathifera</taxon>
        <taxon>Rotifera</taxon>
        <taxon>Eurotatoria</taxon>
        <taxon>Bdelloidea</taxon>
        <taxon>Philodinida</taxon>
        <taxon>Philodinidae</taxon>
        <taxon>Rotaria</taxon>
    </lineage>
</organism>
<dbReference type="EMBL" id="CAJOBJ010359185">
    <property type="protein sequence ID" value="CAF5216838.1"/>
    <property type="molecule type" value="Genomic_DNA"/>
</dbReference>
<sequence length="238" mass="27069">VQSQTNPSPLLNLKSRPASGVSKISSNSVKPSSPKQKVKSPSIHSEHEANQQFVIVWADSNFDESKPLYHAAVTKLGRITTSIYTCTDTEQCINYLDSFVDKKVFLIVSDTLGEVLVPLVFDKPQLECIYIFSQVKRQRLLWANKWSAKIKKILFDMEDVFQAIKFDTGLIGSLTPISVFRRIDVPDAIENELDQSFMYTQLLKEILIKMDHDYTAKSKLVEYCRTKYADNVLQLGLI</sequence>
<evidence type="ECO:0000313" key="3">
    <source>
        <dbReference type="Proteomes" id="UP000681720"/>
    </source>
</evidence>
<accession>A0A8S3JE19</accession>
<feature type="non-terminal residue" evidence="2">
    <location>
        <position position="238"/>
    </location>
</feature>
<evidence type="ECO:0000313" key="2">
    <source>
        <dbReference type="EMBL" id="CAF5216838.1"/>
    </source>
</evidence>
<feature type="region of interest" description="Disordered" evidence="1">
    <location>
        <begin position="1"/>
        <end position="44"/>
    </location>
</feature>